<dbReference type="Proteomes" id="UP000286931">
    <property type="component" value="Unassembled WGS sequence"/>
</dbReference>
<comment type="caution">
    <text evidence="2">The sequence shown here is derived from an EMBL/GenBank/DDBJ whole genome shotgun (WGS) entry which is preliminary data.</text>
</comment>
<evidence type="ECO:0000256" key="1">
    <source>
        <dbReference type="SAM" id="MobiDB-lite"/>
    </source>
</evidence>
<feature type="region of interest" description="Disordered" evidence="1">
    <location>
        <begin position="43"/>
        <end position="72"/>
    </location>
</feature>
<organism evidence="2 3">
    <name type="scientific">Embleya hyalina</name>
    <dbReference type="NCBI Taxonomy" id="516124"/>
    <lineage>
        <taxon>Bacteria</taxon>
        <taxon>Bacillati</taxon>
        <taxon>Actinomycetota</taxon>
        <taxon>Actinomycetes</taxon>
        <taxon>Kitasatosporales</taxon>
        <taxon>Streptomycetaceae</taxon>
        <taxon>Embleya</taxon>
    </lineage>
</organism>
<feature type="region of interest" description="Disordered" evidence="1">
    <location>
        <begin position="235"/>
        <end position="286"/>
    </location>
</feature>
<dbReference type="EMBL" id="BIFH01000013">
    <property type="protein sequence ID" value="GCD92906.1"/>
    <property type="molecule type" value="Genomic_DNA"/>
</dbReference>
<proteinExistence type="predicted"/>
<protein>
    <submittedName>
        <fullName evidence="2">Uncharacterized protein</fullName>
    </submittedName>
</protein>
<accession>A0A401YE90</accession>
<evidence type="ECO:0000313" key="3">
    <source>
        <dbReference type="Proteomes" id="UP000286931"/>
    </source>
</evidence>
<dbReference type="AlphaFoldDB" id="A0A401YE90"/>
<evidence type="ECO:0000313" key="2">
    <source>
        <dbReference type="EMBL" id="GCD92906.1"/>
    </source>
</evidence>
<feature type="compositionally biased region" description="Low complexity" evidence="1">
    <location>
        <begin position="52"/>
        <end position="61"/>
    </location>
</feature>
<feature type="region of interest" description="Disordered" evidence="1">
    <location>
        <begin position="306"/>
        <end position="340"/>
    </location>
</feature>
<keyword evidence="3" id="KW-1185">Reference proteome</keyword>
<name>A0A401YE90_9ACTN</name>
<reference evidence="2 3" key="1">
    <citation type="submission" date="2018-12" db="EMBL/GenBank/DDBJ databases">
        <title>Draft genome sequence of Embleya hyalina NBRC 13850T.</title>
        <authorList>
            <person name="Komaki H."/>
            <person name="Hosoyama A."/>
            <person name="Kimura A."/>
            <person name="Ichikawa N."/>
            <person name="Tamura T."/>
        </authorList>
    </citation>
    <scope>NUCLEOTIDE SEQUENCE [LARGE SCALE GENOMIC DNA]</scope>
    <source>
        <strain evidence="2 3">NBRC 13850</strain>
    </source>
</reference>
<sequence length="476" mass="49300">MVRDKHRTGGFTVRITMPRHAATTVVVPLTAVALFGLTACEKSGGDAEDTPSASASISAAADRADKNATPATDRQLSAVLIDGKDIPAGYGGGKVSNERTPDKPGEVVSPAACVALGSGGTSHPVGHAERSYAIAPGDPESDDSVRVSLSSAPRDVLQKQLDDGIKALGSCAHYTVTKGGDVTTFAVTDVKVGVRGKDSVSYKVAVSTNGRLLGTAVNTLVLRGTTGLAVTSFATPGKGDPADTGPFVGAQLSGLDRMPPDTGGSPSEPARPTAKPSATRSAESRTIPAADTLTAALLSAQEVPAQYSAEGPEPATPEDAPRLSDPRCAPLMDTSQDRRTAAVQQKYRKTTLDATVRPTEGVITELSSGRHEVLKREFDAYVAALEVCSSFSETNDDGTVDRYTITEVSVGRNGADTVAFRMRDDHPTDGRLYAYLVVAVKGDVAMQMASFAQTGPAEVPSEMIDGQLSKVAEIAG</sequence>
<gene>
    <name evidence="2" type="ORF">EHYA_00549</name>
</gene>